<feature type="binding site" evidence="11">
    <location>
        <position position="32"/>
    </location>
    <ligand>
        <name>S-adenosyl-L-methionine</name>
        <dbReference type="ChEBI" id="CHEBI:59789"/>
    </ligand>
</feature>
<feature type="binding site" evidence="11">
    <location>
        <position position="137"/>
    </location>
    <ligand>
        <name>S-adenosyl-L-methionine</name>
        <dbReference type="ChEBI" id="CHEBI:59789"/>
    </ligand>
</feature>
<dbReference type="PROSITE" id="PS51689">
    <property type="entry name" value="SAM_RNA_A_N6_MT"/>
    <property type="match status" value="1"/>
</dbReference>
<organism evidence="14 15">
    <name type="scientific">Cimex lectularius</name>
    <name type="common">Bed bug</name>
    <name type="synonym">Acanthia lectularia</name>
    <dbReference type="NCBI Taxonomy" id="79782"/>
    <lineage>
        <taxon>Eukaryota</taxon>
        <taxon>Metazoa</taxon>
        <taxon>Ecdysozoa</taxon>
        <taxon>Arthropoda</taxon>
        <taxon>Hexapoda</taxon>
        <taxon>Insecta</taxon>
        <taxon>Pterygota</taxon>
        <taxon>Neoptera</taxon>
        <taxon>Paraneoptera</taxon>
        <taxon>Hemiptera</taxon>
        <taxon>Heteroptera</taxon>
        <taxon>Panheteroptera</taxon>
        <taxon>Cimicomorpha</taxon>
        <taxon>Cimicidae</taxon>
        <taxon>Cimex</taxon>
    </lineage>
</organism>
<evidence type="ECO:0000256" key="5">
    <source>
        <dbReference type="ARBA" id="ARBA00022691"/>
    </source>
</evidence>
<proteinExistence type="inferred from homology"/>
<evidence type="ECO:0000256" key="8">
    <source>
        <dbReference type="ARBA" id="ARBA00023015"/>
    </source>
</evidence>
<dbReference type="Gene3D" id="1.10.8.100">
    <property type="entry name" value="Ribosomal RNA adenine dimethylase-like, domain 2"/>
    <property type="match status" value="1"/>
</dbReference>
<dbReference type="SMART" id="SM00650">
    <property type="entry name" value="rADc"/>
    <property type="match status" value="1"/>
</dbReference>
<keyword evidence="5 11" id="KW-0949">S-adenosyl-L-methionine</keyword>
<keyword evidence="9" id="KW-0496">Mitochondrion</keyword>
<keyword evidence="8" id="KW-0805">Transcription regulation</keyword>
<dbReference type="OrthoDB" id="16079at2759"/>
<dbReference type="GO" id="GO:0005759">
    <property type="term" value="C:mitochondrial matrix"/>
    <property type="evidence" value="ECO:0007669"/>
    <property type="project" value="TreeGrafter"/>
</dbReference>
<keyword evidence="2 12" id="KW-0698">rRNA processing</keyword>
<dbReference type="RefSeq" id="XP_014241894.1">
    <property type="nucleotide sequence ID" value="XM_014386408.2"/>
</dbReference>
<dbReference type="InterPro" id="IPR023165">
    <property type="entry name" value="rRNA_Ade_diMease-like_C"/>
</dbReference>
<dbReference type="InterPro" id="IPR011530">
    <property type="entry name" value="rRNA_adenine_dimethylase"/>
</dbReference>
<accession>A0A8I6RDS3</accession>
<evidence type="ECO:0000256" key="10">
    <source>
        <dbReference type="ARBA" id="ARBA00023163"/>
    </source>
</evidence>
<keyword evidence="3 11" id="KW-0489">Methyltransferase</keyword>
<protein>
    <recommendedName>
        <fullName evidence="12">rRNA adenine N(6)-methyltransferase</fullName>
        <ecNumber evidence="12">2.1.1.-</ecNumber>
    </recommendedName>
</protein>
<feature type="binding site" evidence="11">
    <location>
        <position position="81"/>
    </location>
    <ligand>
        <name>S-adenosyl-L-methionine</name>
        <dbReference type="ChEBI" id="CHEBI:59789"/>
    </ligand>
</feature>
<dbReference type="AlphaFoldDB" id="A0A8I6RDS3"/>
<dbReference type="GO" id="GO:0034246">
    <property type="term" value="F:mitochondrial transcription factor activity"/>
    <property type="evidence" value="ECO:0007669"/>
    <property type="project" value="TreeGrafter"/>
</dbReference>
<dbReference type="OMA" id="RIEQPFK"/>
<dbReference type="Pfam" id="PF00398">
    <property type="entry name" value="RrnaAD"/>
    <property type="match status" value="1"/>
</dbReference>
<comment type="caution">
    <text evidence="11">Lacks conserved residue(s) required for the propagation of feature annotation.</text>
</comment>
<reference evidence="14" key="1">
    <citation type="submission" date="2022-01" db="UniProtKB">
        <authorList>
            <consortium name="EnsemblMetazoa"/>
        </authorList>
    </citation>
    <scope>IDENTIFICATION</scope>
</reference>
<dbReference type="GO" id="GO:0003723">
    <property type="term" value="F:RNA binding"/>
    <property type="evidence" value="ECO:0007669"/>
    <property type="project" value="UniProtKB-UniRule"/>
</dbReference>
<dbReference type="EC" id="2.1.1.-" evidence="12"/>
<dbReference type="PANTHER" id="PTHR11727">
    <property type="entry name" value="DIMETHYLADENOSINE TRANSFERASE"/>
    <property type="match status" value="1"/>
</dbReference>
<comment type="subcellular location">
    <subcellularLocation>
        <location evidence="1">Mitochondrion</location>
    </subcellularLocation>
</comment>
<keyword evidence="15" id="KW-1185">Reference proteome</keyword>
<keyword evidence="10" id="KW-0804">Transcription</keyword>
<sequence>MSLPNLALPPLPTIRDLLRLYKLRAMRQLSQNFIMDERITDKIVKAAGKIKGGHICEVGPGPGNITRSIIKRSPNSLYLVEKDIRFSPFLEMLKDCAPCEINIINENVLSLNYQEFFPKNEAKGWSDETPNIHLIGNLPFNIATPLIIKWLKAISERSSAWAFGRVQMTLTFQKEVAERIVAPILSSQRCRLSLMAQNWCHVDHKFTIPGKAFVPKPKVDVGVVHFIPLKTPLVDEPFHFVENVCRSLFSFRQKYCCKSLGTLFHQSKREKLTMELLERASIPKETRAFQITHQELDRICQAYKEMLLQDPSLETYNYRRNSISSMEIDENKELDELVSY</sequence>
<evidence type="ECO:0000256" key="3">
    <source>
        <dbReference type="ARBA" id="ARBA00022603"/>
    </source>
</evidence>
<dbReference type="PANTHER" id="PTHR11727:SF17">
    <property type="entry name" value="DIMETHYLADENOSINE TRANSFERASE 1, MITOCHONDRIAL"/>
    <property type="match status" value="1"/>
</dbReference>
<dbReference type="GeneID" id="106662355"/>
<dbReference type="CTD" id="8674019"/>
<evidence type="ECO:0000256" key="12">
    <source>
        <dbReference type="RuleBase" id="RU362106"/>
    </source>
</evidence>
<feature type="domain" description="Ribosomal RNA adenine methylase transferase N-terminal" evidence="13">
    <location>
        <begin position="39"/>
        <end position="230"/>
    </location>
</feature>
<feature type="binding site" evidence="11">
    <location>
        <position position="34"/>
    </location>
    <ligand>
        <name>S-adenosyl-L-methionine</name>
        <dbReference type="ChEBI" id="CHEBI:59789"/>
    </ligand>
</feature>
<dbReference type="Gene3D" id="3.40.50.150">
    <property type="entry name" value="Vaccinia Virus protein VP39"/>
    <property type="match status" value="1"/>
</dbReference>
<dbReference type="GO" id="GO:0006391">
    <property type="term" value="P:transcription initiation at mitochondrial promoter"/>
    <property type="evidence" value="ECO:0007669"/>
    <property type="project" value="TreeGrafter"/>
</dbReference>
<dbReference type="InterPro" id="IPR001737">
    <property type="entry name" value="KsgA/Erm"/>
</dbReference>
<evidence type="ECO:0000256" key="1">
    <source>
        <dbReference type="ARBA" id="ARBA00004173"/>
    </source>
</evidence>
<comment type="similarity">
    <text evidence="11 12">Belongs to the class I-like SAM-binding methyltransferase superfamily. rRNA adenine N(6)-methyltransferase family.</text>
</comment>
<evidence type="ECO:0000313" key="14">
    <source>
        <dbReference type="EnsemblMetazoa" id="XP_014241894.1"/>
    </source>
</evidence>
<evidence type="ECO:0000259" key="13">
    <source>
        <dbReference type="SMART" id="SM00650"/>
    </source>
</evidence>
<dbReference type="KEGG" id="clec:106662355"/>
<evidence type="ECO:0000256" key="6">
    <source>
        <dbReference type="ARBA" id="ARBA00022884"/>
    </source>
</evidence>
<evidence type="ECO:0000256" key="4">
    <source>
        <dbReference type="ARBA" id="ARBA00022679"/>
    </source>
</evidence>
<keyword evidence="4 11" id="KW-0808">Transferase</keyword>
<evidence type="ECO:0000313" key="15">
    <source>
        <dbReference type="Proteomes" id="UP000494040"/>
    </source>
</evidence>
<dbReference type="EnsemblMetazoa" id="XM_014386408.2">
    <property type="protein sequence ID" value="XP_014241894.1"/>
    <property type="gene ID" value="LOC106662355"/>
</dbReference>
<name>A0A8I6RDS3_CIMLE</name>
<evidence type="ECO:0000256" key="2">
    <source>
        <dbReference type="ARBA" id="ARBA00022552"/>
    </source>
</evidence>
<evidence type="ECO:0000256" key="9">
    <source>
        <dbReference type="ARBA" id="ARBA00023128"/>
    </source>
</evidence>
<dbReference type="FunFam" id="3.40.50.150:FF:000109">
    <property type="entry name" value="rRNA adenine N(6)-methyltransferase"/>
    <property type="match status" value="1"/>
</dbReference>
<dbReference type="InterPro" id="IPR029063">
    <property type="entry name" value="SAM-dependent_MTases_sf"/>
</dbReference>
<dbReference type="Proteomes" id="UP000494040">
    <property type="component" value="Unassembled WGS sequence"/>
</dbReference>
<evidence type="ECO:0000256" key="11">
    <source>
        <dbReference type="PROSITE-ProRule" id="PRU01026"/>
    </source>
</evidence>
<evidence type="ECO:0000256" key="7">
    <source>
        <dbReference type="ARBA" id="ARBA00022946"/>
    </source>
</evidence>
<feature type="binding site" evidence="11">
    <location>
        <position position="59"/>
    </location>
    <ligand>
        <name>S-adenosyl-L-methionine</name>
        <dbReference type="ChEBI" id="CHEBI:59789"/>
    </ligand>
</feature>
<dbReference type="InterPro" id="IPR020598">
    <property type="entry name" value="rRNA_Ade_methylase_Trfase_N"/>
</dbReference>
<keyword evidence="6 11" id="KW-0694">RNA-binding</keyword>
<dbReference type="GO" id="GO:0000179">
    <property type="term" value="F:rRNA (adenine-N6,N6-)-dimethyltransferase activity"/>
    <property type="evidence" value="ECO:0007669"/>
    <property type="project" value="UniProtKB-UniRule"/>
</dbReference>
<dbReference type="SUPFAM" id="SSF53335">
    <property type="entry name" value="S-adenosyl-L-methionine-dependent methyltransferases"/>
    <property type="match status" value="1"/>
</dbReference>
<dbReference type="NCBIfam" id="TIGR00755">
    <property type="entry name" value="ksgA"/>
    <property type="match status" value="1"/>
</dbReference>
<keyword evidence="7" id="KW-0809">Transit peptide</keyword>